<keyword evidence="3" id="KW-1185">Reference proteome</keyword>
<organism evidence="2 3">
    <name type="scientific">Panicum virgatum</name>
    <name type="common">Blackwell switchgrass</name>
    <dbReference type="NCBI Taxonomy" id="38727"/>
    <lineage>
        <taxon>Eukaryota</taxon>
        <taxon>Viridiplantae</taxon>
        <taxon>Streptophyta</taxon>
        <taxon>Embryophyta</taxon>
        <taxon>Tracheophyta</taxon>
        <taxon>Spermatophyta</taxon>
        <taxon>Magnoliopsida</taxon>
        <taxon>Liliopsida</taxon>
        <taxon>Poales</taxon>
        <taxon>Poaceae</taxon>
        <taxon>PACMAD clade</taxon>
        <taxon>Panicoideae</taxon>
        <taxon>Panicodae</taxon>
        <taxon>Paniceae</taxon>
        <taxon>Panicinae</taxon>
        <taxon>Panicum</taxon>
        <taxon>Panicum sect. Hiantes</taxon>
    </lineage>
</organism>
<dbReference type="Proteomes" id="UP000823388">
    <property type="component" value="Chromosome 3N"/>
</dbReference>
<gene>
    <name evidence="2" type="ORF">PVAP13_3NG181093</name>
</gene>
<sequence>MAIFPKCPRHPEREEVTSPSWWCSDQIHFGVGQTWSSLSPVSAGRPPPSLPSEKHPPPLIAIETEWGSAFSCTASLSSLATGKSGDEQAHWNDLVVESIGKLMISPGKFPATRRGADIGVAWEIS</sequence>
<evidence type="ECO:0000313" key="3">
    <source>
        <dbReference type="Proteomes" id="UP000823388"/>
    </source>
</evidence>
<accession>A0A8T0U5Z7</accession>
<dbReference type="EMBL" id="CM029042">
    <property type="protein sequence ID" value="KAG2617448.1"/>
    <property type="molecule type" value="Genomic_DNA"/>
</dbReference>
<name>A0A8T0U5Z7_PANVG</name>
<reference evidence="2" key="1">
    <citation type="submission" date="2020-05" db="EMBL/GenBank/DDBJ databases">
        <title>WGS assembly of Panicum virgatum.</title>
        <authorList>
            <person name="Lovell J.T."/>
            <person name="Jenkins J."/>
            <person name="Shu S."/>
            <person name="Juenger T.E."/>
            <person name="Schmutz J."/>
        </authorList>
    </citation>
    <scope>NUCLEOTIDE SEQUENCE</scope>
    <source>
        <strain evidence="2">AP13</strain>
    </source>
</reference>
<evidence type="ECO:0000313" key="2">
    <source>
        <dbReference type="EMBL" id="KAG2617448.1"/>
    </source>
</evidence>
<dbReference type="AlphaFoldDB" id="A0A8T0U5Z7"/>
<evidence type="ECO:0000256" key="1">
    <source>
        <dbReference type="SAM" id="MobiDB-lite"/>
    </source>
</evidence>
<protein>
    <submittedName>
        <fullName evidence="2">Uncharacterized protein</fullName>
    </submittedName>
</protein>
<feature type="region of interest" description="Disordered" evidence="1">
    <location>
        <begin position="37"/>
        <end position="58"/>
    </location>
</feature>
<comment type="caution">
    <text evidence="2">The sequence shown here is derived from an EMBL/GenBank/DDBJ whole genome shotgun (WGS) entry which is preliminary data.</text>
</comment>
<proteinExistence type="predicted"/>